<feature type="compositionally biased region" description="Low complexity" evidence="1">
    <location>
        <begin position="174"/>
        <end position="218"/>
    </location>
</feature>
<protein>
    <submittedName>
        <fullName evidence="2">Uncharacterized protein</fullName>
    </submittedName>
</protein>
<feature type="compositionally biased region" description="Low complexity" evidence="1">
    <location>
        <begin position="132"/>
        <end position="142"/>
    </location>
</feature>
<feature type="region of interest" description="Disordered" evidence="1">
    <location>
        <begin position="148"/>
        <end position="167"/>
    </location>
</feature>
<feature type="region of interest" description="Disordered" evidence="1">
    <location>
        <begin position="174"/>
        <end position="232"/>
    </location>
</feature>
<dbReference type="Proteomes" id="UP000247498">
    <property type="component" value="Unassembled WGS sequence"/>
</dbReference>
<proteinExistence type="predicted"/>
<keyword evidence="3" id="KW-1185">Reference proteome</keyword>
<organism evidence="2 3">
    <name type="scientific">Raphidocelis subcapitata</name>
    <dbReference type="NCBI Taxonomy" id="307507"/>
    <lineage>
        <taxon>Eukaryota</taxon>
        <taxon>Viridiplantae</taxon>
        <taxon>Chlorophyta</taxon>
        <taxon>core chlorophytes</taxon>
        <taxon>Chlorophyceae</taxon>
        <taxon>CS clade</taxon>
        <taxon>Sphaeropleales</taxon>
        <taxon>Selenastraceae</taxon>
        <taxon>Raphidocelis</taxon>
    </lineage>
</organism>
<evidence type="ECO:0000313" key="2">
    <source>
        <dbReference type="EMBL" id="GBF93160.1"/>
    </source>
</evidence>
<evidence type="ECO:0000313" key="3">
    <source>
        <dbReference type="Proteomes" id="UP000247498"/>
    </source>
</evidence>
<name>A0A2V0P5M1_9CHLO</name>
<dbReference type="EMBL" id="BDRX01000038">
    <property type="protein sequence ID" value="GBF93160.1"/>
    <property type="molecule type" value="Genomic_DNA"/>
</dbReference>
<sequence length="232" mass="25057">MASNKRGAKRKPELDLEAERSAYGSFVAAANAVSALYTAGVREQRRTAKATLEKVLAFVLRESPNSEYIPKAALIQWLQQEYERADHPDAVVVPGSAPGVLPFMMSAASAASSGDEGAENDHIGSGGGGKLPRGSSGSGRVRVSACGAEDMHQQQHHQQQQQQQQLPYLQQAAAAAQQQQFGPAAQQPGSQQQFGGGQQFHLQTYHTQQSFQQQQQQQMDTGHHPSFPPHFA</sequence>
<gene>
    <name evidence="2" type="ORF">Rsub_05891</name>
</gene>
<dbReference type="InParanoid" id="A0A2V0P5M1"/>
<dbReference type="AlphaFoldDB" id="A0A2V0P5M1"/>
<reference evidence="2 3" key="1">
    <citation type="journal article" date="2018" name="Sci. Rep.">
        <title>Raphidocelis subcapitata (=Pseudokirchneriella subcapitata) provides an insight into genome evolution and environmental adaptations in the Sphaeropleales.</title>
        <authorList>
            <person name="Suzuki S."/>
            <person name="Yamaguchi H."/>
            <person name="Nakajima N."/>
            <person name="Kawachi M."/>
        </authorList>
    </citation>
    <scope>NUCLEOTIDE SEQUENCE [LARGE SCALE GENOMIC DNA]</scope>
    <source>
        <strain evidence="2 3">NIES-35</strain>
    </source>
</reference>
<accession>A0A2V0P5M1</accession>
<dbReference type="OrthoDB" id="755598at2759"/>
<evidence type="ECO:0000256" key="1">
    <source>
        <dbReference type="SAM" id="MobiDB-lite"/>
    </source>
</evidence>
<comment type="caution">
    <text evidence="2">The sequence shown here is derived from an EMBL/GenBank/DDBJ whole genome shotgun (WGS) entry which is preliminary data.</text>
</comment>
<feature type="compositionally biased region" description="Low complexity" evidence="1">
    <location>
        <begin position="156"/>
        <end position="167"/>
    </location>
</feature>
<feature type="region of interest" description="Disordered" evidence="1">
    <location>
        <begin position="112"/>
        <end position="142"/>
    </location>
</feature>